<dbReference type="Proteomes" id="UP000893823">
    <property type="component" value="Unassembled WGS sequence"/>
</dbReference>
<organism evidence="3 4">
    <name type="scientific">Agromyces flavus</name>
    <dbReference type="NCBI Taxonomy" id="589382"/>
    <lineage>
        <taxon>Bacteria</taxon>
        <taxon>Bacillati</taxon>
        <taxon>Actinomycetota</taxon>
        <taxon>Actinomycetes</taxon>
        <taxon>Micrococcales</taxon>
        <taxon>Microbacteriaceae</taxon>
        <taxon>Agromyces</taxon>
    </lineage>
</organism>
<evidence type="ECO:0000259" key="1">
    <source>
        <dbReference type="SMART" id="SM00065"/>
    </source>
</evidence>
<dbReference type="Pfam" id="PF13185">
    <property type="entry name" value="GAF_2"/>
    <property type="match status" value="1"/>
</dbReference>
<dbReference type="EMBL" id="SODL02000001">
    <property type="protein sequence ID" value="MCP2366091.1"/>
    <property type="molecule type" value="Genomic_DNA"/>
</dbReference>
<dbReference type="InterPro" id="IPR003018">
    <property type="entry name" value="GAF"/>
</dbReference>
<proteinExistence type="predicted"/>
<dbReference type="Gene3D" id="3.30.450.40">
    <property type="match status" value="1"/>
</dbReference>
<dbReference type="AlphaFoldDB" id="A0A1H1W591"/>
<protein>
    <submittedName>
        <fullName evidence="3">GAF domain-containing protein</fullName>
    </submittedName>
</protein>
<dbReference type="SMART" id="SM00065">
    <property type="entry name" value="GAF"/>
    <property type="match status" value="1"/>
</dbReference>
<feature type="domain" description="GAF" evidence="1">
    <location>
        <begin position="26"/>
        <end position="181"/>
    </location>
</feature>
<evidence type="ECO:0000313" key="4">
    <source>
        <dbReference type="Proteomes" id="UP000199482"/>
    </source>
</evidence>
<reference evidence="3" key="1">
    <citation type="submission" date="2016-10" db="EMBL/GenBank/DDBJ databases">
        <authorList>
            <person name="de Groot N.N."/>
        </authorList>
    </citation>
    <scope>NUCLEOTIDE SEQUENCE [LARGE SCALE GENOMIC DNA]</scope>
    <source>
        <strain evidence="3">CPCC 202695</strain>
    </source>
</reference>
<keyword evidence="5" id="KW-1185">Reference proteome</keyword>
<reference evidence="2" key="3">
    <citation type="submission" date="2022-06" db="EMBL/GenBank/DDBJ databases">
        <title>Genomic Encyclopedia of Type Strains, Phase III (KMG-III): the genomes of soil and plant-associated and newly described type strains.</title>
        <authorList>
            <person name="Whitman W."/>
        </authorList>
    </citation>
    <scope>NUCLEOTIDE SEQUENCE</scope>
    <source>
        <strain evidence="2">CPCC 202695</strain>
    </source>
</reference>
<evidence type="ECO:0000313" key="2">
    <source>
        <dbReference type="EMBL" id="MCP2366091.1"/>
    </source>
</evidence>
<dbReference type="InterPro" id="IPR029016">
    <property type="entry name" value="GAF-like_dom_sf"/>
</dbReference>
<evidence type="ECO:0000313" key="5">
    <source>
        <dbReference type="Proteomes" id="UP000893823"/>
    </source>
</evidence>
<accession>A0A1H1W591</accession>
<dbReference type="OrthoDB" id="118142at2"/>
<dbReference type="RefSeq" id="WP_092672083.1">
    <property type="nucleotide sequence ID" value="NZ_BMDN01000001.1"/>
</dbReference>
<sequence>MDPGEVGIEISPILAAGSVEPEFAAQLDALLRRTCHLARALTGAEQAALKLWVGEDPSQARKYFSMSAKYAAFRDFRVDPKGHGLHGMKIPPGEVIRLTEAEVSSHPLFQGFGAFADAHPPMRGWLATSVCGDDGRIYGLLQLSDKSGERDFDESDEANIRELASLIGETLDALRLAAQRPA</sequence>
<name>A0A1H1W591_9MICO</name>
<dbReference type="Proteomes" id="UP000199482">
    <property type="component" value="Chromosome I"/>
</dbReference>
<gene>
    <name evidence="2" type="ORF">BCL57_000233</name>
    <name evidence="3" type="ORF">SAMN04489721_2162</name>
</gene>
<dbReference type="EMBL" id="LT629755">
    <property type="protein sequence ID" value="SDS92317.1"/>
    <property type="molecule type" value="Genomic_DNA"/>
</dbReference>
<dbReference type="SUPFAM" id="SSF55781">
    <property type="entry name" value="GAF domain-like"/>
    <property type="match status" value="1"/>
</dbReference>
<reference evidence="4" key="2">
    <citation type="submission" date="2016-10" db="EMBL/GenBank/DDBJ databases">
        <authorList>
            <person name="Varghese N."/>
            <person name="Submissions S."/>
        </authorList>
    </citation>
    <scope>NUCLEOTIDE SEQUENCE [LARGE SCALE GENOMIC DNA]</scope>
    <source>
        <strain evidence="4">CPCC 202695</strain>
    </source>
</reference>
<dbReference type="STRING" id="589382.SAMN04489721_2162"/>
<evidence type="ECO:0000313" key="3">
    <source>
        <dbReference type="EMBL" id="SDS92317.1"/>
    </source>
</evidence>